<name>A0ABV7H2E2_9BURK</name>
<keyword evidence="2" id="KW-1185">Reference proteome</keyword>
<gene>
    <name evidence="1" type="ORF">ACFOEN_04840</name>
</gene>
<comment type="caution">
    <text evidence="1">The sequence shown here is derived from an EMBL/GenBank/DDBJ whole genome shotgun (WGS) entry which is preliminary data.</text>
</comment>
<dbReference type="RefSeq" id="WP_414859640.1">
    <property type="nucleotide sequence ID" value="NZ_CP180191.1"/>
</dbReference>
<sequence>MLTATTLASCCAWAVAPGEDPIILNNTAVPQGSAQPGLAPSSSDAARRLLPARMKAKMARYQARAFRDDLDDIYTDNDVVRSASADGLKKVCVQEVGSNTVPANTGLSSGRYGPQARQQVVVLRGDLVNVCK</sequence>
<evidence type="ECO:0000313" key="1">
    <source>
        <dbReference type="EMBL" id="MFC3146968.1"/>
    </source>
</evidence>
<reference evidence="2" key="1">
    <citation type="journal article" date="2019" name="Int. J. Syst. Evol. Microbiol.">
        <title>The Global Catalogue of Microorganisms (GCM) 10K type strain sequencing project: providing services to taxonomists for standard genome sequencing and annotation.</title>
        <authorList>
            <consortium name="The Broad Institute Genomics Platform"/>
            <consortium name="The Broad Institute Genome Sequencing Center for Infectious Disease"/>
            <person name="Wu L."/>
            <person name="Ma J."/>
        </authorList>
    </citation>
    <scope>NUCLEOTIDE SEQUENCE [LARGE SCALE GENOMIC DNA]</scope>
    <source>
        <strain evidence="2">KCTC 52168</strain>
    </source>
</reference>
<organism evidence="1 2">
    <name type="scientific">Piscinibacterium candidicorallinum</name>
    <dbReference type="NCBI Taxonomy" id="1793872"/>
    <lineage>
        <taxon>Bacteria</taxon>
        <taxon>Pseudomonadati</taxon>
        <taxon>Pseudomonadota</taxon>
        <taxon>Betaproteobacteria</taxon>
        <taxon>Burkholderiales</taxon>
        <taxon>Piscinibacterium</taxon>
    </lineage>
</organism>
<protein>
    <submittedName>
        <fullName evidence="1">Uncharacterized protein</fullName>
    </submittedName>
</protein>
<accession>A0ABV7H2E2</accession>
<dbReference type="EMBL" id="JBHRTI010000003">
    <property type="protein sequence ID" value="MFC3146968.1"/>
    <property type="molecule type" value="Genomic_DNA"/>
</dbReference>
<proteinExistence type="predicted"/>
<dbReference type="Proteomes" id="UP001595556">
    <property type="component" value="Unassembled WGS sequence"/>
</dbReference>
<evidence type="ECO:0000313" key="2">
    <source>
        <dbReference type="Proteomes" id="UP001595556"/>
    </source>
</evidence>